<reference evidence="2 3" key="1">
    <citation type="journal article" date="2019" name="Genome Biol. Evol.">
        <title>The Rhododendron genome and chromosomal organization provide insight into shared whole-genome duplications across the heath family (Ericaceae).</title>
        <authorList>
            <person name="Soza V.L."/>
            <person name="Lindsley D."/>
            <person name="Waalkes A."/>
            <person name="Ramage E."/>
            <person name="Patwardhan R.P."/>
            <person name="Burton J.N."/>
            <person name="Adey A."/>
            <person name="Kumar A."/>
            <person name="Qiu R."/>
            <person name="Shendure J."/>
            <person name="Hall B."/>
        </authorList>
    </citation>
    <scope>NUCLEOTIDE SEQUENCE [LARGE SCALE GENOMIC DNA]</scope>
    <source>
        <strain evidence="2">RSF 1966-606</strain>
    </source>
</reference>
<keyword evidence="3" id="KW-1185">Reference proteome</keyword>
<sequence>MLLAVEGGGFFSSSASGYSTGLTLLLFGQKSEEKPMRVSPWNQYQLVDEESNPDLQLASRKDRVVRGCSSFVCFGCTATGLEGPFPLKVGPTKQPGPHVSDEGHDHSRPTDPVDGDSDKKKLGIRSSLKKVTSPVPVSSGVVNEPEASCVKGSHDPGLLERRKVKWTDISGGELAEIREFEFSDTGGSDDEFDNGNGRSCSCKIM</sequence>
<organism evidence="2 3">
    <name type="scientific">Rhododendron williamsianum</name>
    <dbReference type="NCBI Taxonomy" id="262921"/>
    <lineage>
        <taxon>Eukaryota</taxon>
        <taxon>Viridiplantae</taxon>
        <taxon>Streptophyta</taxon>
        <taxon>Embryophyta</taxon>
        <taxon>Tracheophyta</taxon>
        <taxon>Spermatophyta</taxon>
        <taxon>Magnoliopsida</taxon>
        <taxon>eudicotyledons</taxon>
        <taxon>Gunneridae</taxon>
        <taxon>Pentapetalae</taxon>
        <taxon>asterids</taxon>
        <taxon>Ericales</taxon>
        <taxon>Ericaceae</taxon>
        <taxon>Ericoideae</taxon>
        <taxon>Rhodoreae</taxon>
        <taxon>Rhododendron</taxon>
    </lineage>
</organism>
<accession>A0A6A4KU89</accession>
<feature type="region of interest" description="Disordered" evidence="1">
    <location>
        <begin position="87"/>
        <end position="120"/>
    </location>
</feature>
<feature type="region of interest" description="Disordered" evidence="1">
    <location>
        <begin position="133"/>
        <end position="153"/>
    </location>
</feature>
<dbReference type="PANTHER" id="PTHR33401:SF3">
    <property type="entry name" value="LOW AFFINITY POTASSIUM TRANSPORT SYSTEM PROTEIN"/>
    <property type="match status" value="1"/>
</dbReference>
<protein>
    <submittedName>
        <fullName evidence="2">Uncharacterized protein</fullName>
    </submittedName>
</protein>
<name>A0A6A4KU89_9ERIC</name>
<dbReference type="EMBL" id="QEFC01003742">
    <property type="protein sequence ID" value="KAE9446597.1"/>
    <property type="molecule type" value="Genomic_DNA"/>
</dbReference>
<comment type="caution">
    <text evidence="2">The sequence shown here is derived from an EMBL/GenBank/DDBJ whole genome shotgun (WGS) entry which is preliminary data.</text>
</comment>
<dbReference type="AlphaFoldDB" id="A0A6A4KU89"/>
<feature type="compositionally biased region" description="Basic and acidic residues" evidence="1">
    <location>
        <begin position="99"/>
        <end position="120"/>
    </location>
</feature>
<gene>
    <name evidence="2" type="ORF">C3L33_21505</name>
</gene>
<feature type="non-terminal residue" evidence="2">
    <location>
        <position position="1"/>
    </location>
</feature>
<proteinExistence type="predicted"/>
<evidence type="ECO:0000313" key="3">
    <source>
        <dbReference type="Proteomes" id="UP000428333"/>
    </source>
</evidence>
<evidence type="ECO:0000256" key="1">
    <source>
        <dbReference type="SAM" id="MobiDB-lite"/>
    </source>
</evidence>
<dbReference type="OrthoDB" id="1875894at2759"/>
<evidence type="ECO:0000313" key="2">
    <source>
        <dbReference type="EMBL" id="KAE9446597.1"/>
    </source>
</evidence>
<feature type="compositionally biased region" description="Low complexity" evidence="1">
    <location>
        <begin position="133"/>
        <end position="142"/>
    </location>
</feature>
<dbReference type="Proteomes" id="UP000428333">
    <property type="component" value="Linkage Group LG13"/>
</dbReference>
<dbReference type="PANTHER" id="PTHR33401">
    <property type="entry name" value="LIGHT-HARVESTING COMPLEX-LIKE PROTEIN OHP2, CHLOROPLASTIC"/>
    <property type="match status" value="1"/>
</dbReference>